<keyword evidence="1" id="KW-0472">Membrane</keyword>
<feature type="transmembrane region" description="Helical" evidence="1">
    <location>
        <begin position="92"/>
        <end position="112"/>
    </location>
</feature>
<name>A0A437MPJ4_9PROT</name>
<dbReference type="AlphaFoldDB" id="A0A437MPJ4"/>
<protein>
    <submittedName>
        <fullName evidence="2">Uncharacterized protein</fullName>
    </submittedName>
</protein>
<dbReference type="Proteomes" id="UP000282957">
    <property type="component" value="Unassembled WGS sequence"/>
</dbReference>
<keyword evidence="1" id="KW-1133">Transmembrane helix</keyword>
<feature type="transmembrane region" description="Helical" evidence="1">
    <location>
        <begin position="118"/>
        <end position="135"/>
    </location>
</feature>
<feature type="transmembrane region" description="Helical" evidence="1">
    <location>
        <begin position="38"/>
        <end position="58"/>
    </location>
</feature>
<evidence type="ECO:0000256" key="1">
    <source>
        <dbReference type="SAM" id="Phobius"/>
    </source>
</evidence>
<keyword evidence="1" id="KW-0812">Transmembrane</keyword>
<organism evidence="2 3">
    <name type="scientific">Rhodovarius crocodyli</name>
    <dbReference type="NCBI Taxonomy" id="1979269"/>
    <lineage>
        <taxon>Bacteria</taxon>
        <taxon>Pseudomonadati</taxon>
        <taxon>Pseudomonadota</taxon>
        <taxon>Alphaproteobacteria</taxon>
        <taxon>Acetobacterales</taxon>
        <taxon>Roseomonadaceae</taxon>
        <taxon>Rhodovarius</taxon>
    </lineage>
</organism>
<evidence type="ECO:0000313" key="2">
    <source>
        <dbReference type="EMBL" id="RVT99559.1"/>
    </source>
</evidence>
<gene>
    <name evidence="2" type="ORF">EOD42_05610</name>
</gene>
<dbReference type="EMBL" id="SACL01000001">
    <property type="protein sequence ID" value="RVT99559.1"/>
    <property type="molecule type" value="Genomic_DNA"/>
</dbReference>
<comment type="caution">
    <text evidence="2">The sequence shown here is derived from an EMBL/GenBank/DDBJ whole genome shotgun (WGS) entry which is preliminary data.</text>
</comment>
<feature type="transmembrane region" description="Helical" evidence="1">
    <location>
        <begin position="12"/>
        <end position="32"/>
    </location>
</feature>
<accession>A0A437MPJ4</accession>
<keyword evidence="3" id="KW-1185">Reference proteome</keyword>
<proteinExistence type="predicted"/>
<evidence type="ECO:0000313" key="3">
    <source>
        <dbReference type="Proteomes" id="UP000282957"/>
    </source>
</evidence>
<reference evidence="2 3" key="1">
    <citation type="submission" date="2019-01" db="EMBL/GenBank/DDBJ databases">
        <authorList>
            <person name="Chen W.-M."/>
        </authorList>
    </citation>
    <scope>NUCLEOTIDE SEQUENCE [LARGE SCALE GENOMIC DNA]</scope>
    <source>
        <strain evidence="2 3">CCP-6</strain>
    </source>
</reference>
<sequence length="464" mass="47514">MPPDNPRLLSPALIAGTIGIVAILAAMAWPGGMNATHLAAMLIFLVGLAFAAFLWWLAARSFAMLNNPATTAEQIAAMRELPMALPEGTVRAVLALIVGVVGLPLLLFAATLGLSDAIAGYVNGIIAGVFGYYFGARTQTPDAQAQRRVSEALTTEQRAHAETRATAAANTENAVAAALRPVHESDATGKLNRHLAVAELVVEGLGSALPGGIIPQGATNLLRQARQALSGGDISAITAATTALTGASGPLASLISAAAPVLGGVAGGPLAGAALVLGLGWNLSASGWRRWQAQVLDAPHDPTLFDPGSITPADALASLAAVPDMAQALADKRNSAGFAAELTDMALRDDGAARLWSAWGAGRFASPAAVEDAMTRFRRALLGTEARQDVTDAAVTDVAARLATASPALRPDAPDPEAVRRLLAPTSANAPEAARAAMEALTLLTGTLRDTHQDPVQLLQEITP</sequence>